<dbReference type="STRING" id="1385699.A7A78_06245"/>
<evidence type="ECO:0000313" key="1">
    <source>
        <dbReference type="EMBL" id="OAD90510.1"/>
    </source>
</evidence>
<reference evidence="1 2" key="1">
    <citation type="submission" date="2016-05" db="EMBL/GenBank/DDBJ databases">
        <title>Genome sequencing of Vitellibacter soesokkakensis RSSK-12.</title>
        <authorList>
            <person name="Thevarajoo S."/>
            <person name="Selvaratnam C."/>
            <person name="Goh K.M."/>
            <person name="Chan K.-G."/>
            <person name="Chong C.S."/>
        </authorList>
    </citation>
    <scope>NUCLEOTIDE SEQUENCE [LARGE SCALE GENOMIC DNA]</scope>
    <source>
        <strain evidence="1 2">RSSK-12</strain>
    </source>
</reference>
<comment type="caution">
    <text evidence="1">The sequence shown here is derived from an EMBL/GenBank/DDBJ whole genome shotgun (WGS) entry which is preliminary data.</text>
</comment>
<sequence length="104" mass="11951">MILKKKHLKFTSILLLIVFTSFLVTPAIISISGNQADVSTFFSMNEEENSNKMPKPNFVFVFEKIQSNYESLAFLKKQKNKDGFQIDKYSKVFIDVVSPPPRVE</sequence>
<keyword evidence="2" id="KW-1185">Reference proteome</keyword>
<accession>A0A1A9LB72</accession>
<evidence type="ECO:0000313" key="2">
    <source>
        <dbReference type="Proteomes" id="UP000077552"/>
    </source>
</evidence>
<dbReference type="Proteomes" id="UP000077552">
    <property type="component" value="Unassembled WGS sequence"/>
</dbReference>
<protein>
    <submittedName>
        <fullName evidence="1">Uncharacterized protein</fullName>
    </submittedName>
</protein>
<dbReference type="EMBL" id="LXIE01000045">
    <property type="protein sequence ID" value="OAD90510.1"/>
    <property type="molecule type" value="Genomic_DNA"/>
</dbReference>
<gene>
    <name evidence="1" type="ORF">A7A78_06245</name>
</gene>
<dbReference type="AlphaFoldDB" id="A0A1A9LB72"/>
<proteinExistence type="predicted"/>
<name>A0A1A9LB72_9FLAO</name>
<organism evidence="1 2">
    <name type="scientific">Aequorivita soesokkakensis</name>
    <dbReference type="NCBI Taxonomy" id="1385699"/>
    <lineage>
        <taxon>Bacteria</taxon>
        <taxon>Pseudomonadati</taxon>
        <taxon>Bacteroidota</taxon>
        <taxon>Flavobacteriia</taxon>
        <taxon>Flavobacteriales</taxon>
        <taxon>Flavobacteriaceae</taxon>
        <taxon>Aequorivita</taxon>
    </lineage>
</organism>